<protein>
    <submittedName>
        <fullName evidence="9">Germination protein, Ger(X)C family</fullName>
    </submittedName>
</protein>
<keyword evidence="10" id="KW-1185">Reference proteome</keyword>
<dbReference type="EMBL" id="FNPI01000019">
    <property type="protein sequence ID" value="SDZ58161.1"/>
    <property type="molecule type" value="Genomic_DNA"/>
</dbReference>
<dbReference type="PANTHER" id="PTHR35789:SF1">
    <property type="entry name" value="SPORE GERMINATION PROTEIN B3"/>
    <property type="match status" value="1"/>
</dbReference>
<dbReference type="PANTHER" id="PTHR35789">
    <property type="entry name" value="SPORE GERMINATION PROTEIN B3"/>
    <property type="match status" value="1"/>
</dbReference>
<evidence type="ECO:0000256" key="3">
    <source>
        <dbReference type="ARBA" id="ARBA00022544"/>
    </source>
</evidence>
<evidence type="ECO:0000256" key="6">
    <source>
        <dbReference type="ARBA" id="ARBA00023139"/>
    </source>
</evidence>
<dbReference type="Pfam" id="PF25198">
    <property type="entry name" value="Spore_GerAC_N"/>
    <property type="match status" value="1"/>
</dbReference>
<dbReference type="Gene3D" id="3.30.300.210">
    <property type="entry name" value="Nutrient germinant receptor protein C, domain 3"/>
    <property type="match status" value="1"/>
</dbReference>
<dbReference type="GO" id="GO:0009847">
    <property type="term" value="P:spore germination"/>
    <property type="evidence" value="ECO:0007669"/>
    <property type="project" value="InterPro"/>
</dbReference>
<dbReference type="PROSITE" id="PS50035">
    <property type="entry name" value="PLD"/>
    <property type="match status" value="1"/>
</dbReference>
<dbReference type="Proteomes" id="UP000198935">
    <property type="component" value="Unassembled WGS sequence"/>
</dbReference>
<gene>
    <name evidence="9" type="ORF">SAMN05421736_11917</name>
</gene>
<reference evidence="10" key="1">
    <citation type="submission" date="2016-10" db="EMBL/GenBank/DDBJ databases">
        <authorList>
            <person name="Varghese N."/>
            <person name="Submissions S."/>
        </authorList>
    </citation>
    <scope>NUCLEOTIDE SEQUENCE [LARGE SCALE GENOMIC DNA]</scope>
    <source>
        <strain evidence="10">SP</strain>
    </source>
</reference>
<organism evidence="9 10">
    <name type="scientific">Evansella caseinilytica</name>
    <dbReference type="NCBI Taxonomy" id="1503961"/>
    <lineage>
        <taxon>Bacteria</taxon>
        <taxon>Bacillati</taxon>
        <taxon>Bacillota</taxon>
        <taxon>Bacilli</taxon>
        <taxon>Bacillales</taxon>
        <taxon>Bacillaceae</taxon>
        <taxon>Evansella</taxon>
    </lineage>
</organism>
<dbReference type="GO" id="GO:0003824">
    <property type="term" value="F:catalytic activity"/>
    <property type="evidence" value="ECO:0007669"/>
    <property type="project" value="InterPro"/>
</dbReference>
<comment type="similarity">
    <text evidence="2">Belongs to the GerABKC lipoprotein family.</text>
</comment>
<dbReference type="InterPro" id="IPR038501">
    <property type="entry name" value="Spore_GerAC_C_sf"/>
</dbReference>
<dbReference type="NCBIfam" id="TIGR02887">
    <property type="entry name" value="spore_ger_x_C"/>
    <property type="match status" value="1"/>
</dbReference>
<evidence type="ECO:0000313" key="9">
    <source>
        <dbReference type="EMBL" id="SDZ58161.1"/>
    </source>
</evidence>
<sequence length="356" mass="40143">MMVKFVRTSLLIICITLPLSGCWDIKDINHRLLPVTMGIAKQGEEYEVILQIPQPTQNTTKIKIVKETGKTITQAIDRISMNMESSVELLHLRIIIIDKETAELGIADILSGFIRAREVSSKTLLVICDEELDSFFANVNGAMESENIAIFDFFEKDKGWTPHIVLTRVWEAFRSIHSYTIDVAIPIVASGESTIISHVGSAVMKKGRMVDRVTSDESLLFNTFHGEGAEGKIEVMDKASVLIVDSAVKNKHQFVDNRPYLQCQINIDVVILEAQKGATNEVIKNDLEKALSNRFKELFAKIQANKADILGLGQYYRSNIPRTKLKEWRTAYYPALTLDVQFHVDIRNEGYIKNPS</sequence>
<keyword evidence="7" id="KW-0449">Lipoprotein</keyword>
<dbReference type="InterPro" id="IPR046953">
    <property type="entry name" value="Spore_GerAC-like_C"/>
</dbReference>
<feature type="domain" description="PLD phosphodiesterase" evidence="8">
    <location>
        <begin position="86"/>
        <end position="113"/>
    </location>
</feature>
<dbReference type="GO" id="GO:0006793">
    <property type="term" value="P:phosphorus metabolic process"/>
    <property type="evidence" value="ECO:0007669"/>
    <property type="project" value="UniProtKB-ARBA"/>
</dbReference>
<evidence type="ECO:0000256" key="5">
    <source>
        <dbReference type="ARBA" id="ARBA00023136"/>
    </source>
</evidence>
<keyword evidence="3" id="KW-0309">Germination</keyword>
<proteinExistence type="inferred from homology"/>
<evidence type="ECO:0000256" key="1">
    <source>
        <dbReference type="ARBA" id="ARBA00004635"/>
    </source>
</evidence>
<dbReference type="STRING" id="1503961.SAMN05421736_11917"/>
<keyword evidence="6" id="KW-0564">Palmitate</keyword>
<keyword evidence="5" id="KW-0472">Membrane</keyword>
<keyword evidence="4" id="KW-0732">Signal</keyword>
<evidence type="ECO:0000259" key="8">
    <source>
        <dbReference type="PROSITE" id="PS50035"/>
    </source>
</evidence>
<dbReference type="OrthoDB" id="9816067at2"/>
<comment type="subcellular location">
    <subcellularLocation>
        <location evidence="1">Membrane</location>
        <topology evidence="1">Lipid-anchor</topology>
    </subcellularLocation>
</comment>
<evidence type="ECO:0000256" key="7">
    <source>
        <dbReference type="ARBA" id="ARBA00023288"/>
    </source>
</evidence>
<dbReference type="InterPro" id="IPR008844">
    <property type="entry name" value="Spore_GerAC-like"/>
</dbReference>
<dbReference type="InterPro" id="IPR057336">
    <property type="entry name" value="GerAC_N"/>
</dbReference>
<dbReference type="GO" id="GO:0016020">
    <property type="term" value="C:membrane"/>
    <property type="evidence" value="ECO:0007669"/>
    <property type="project" value="UniProtKB-SubCell"/>
</dbReference>
<evidence type="ECO:0000256" key="2">
    <source>
        <dbReference type="ARBA" id="ARBA00007886"/>
    </source>
</evidence>
<evidence type="ECO:0000256" key="4">
    <source>
        <dbReference type="ARBA" id="ARBA00022729"/>
    </source>
</evidence>
<dbReference type="InterPro" id="IPR001736">
    <property type="entry name" value="PLipase_D/transphosphatidylase"/>
</dbReference>
<evidence type="ECO:0000313" key="10">
    <source>
        <dbReference type="Proteomes" id="UP000198935"/>
    </source>
</evidence>
<name>A0A1H3U7X8_9BACI</name>
<accession>A0A1H3U7X8</accession>
<dbReference type="Pfam" id="PF05504">
    <property type="entry name" value="Spore_GerAC"/>
    <property type="match status" value="1"/>
</dbReference>
<dbReference type="AlphaFoldDB" id="A0A1H3U7X8"/>